<feature type="region of interest" description="Disordered" evidence="1">
    <location>
        <begin position="1"/>
        <end position="32"/>
    </location>
</feature>
<dbReference type="RefSeq" id="WP_345609371.1">
    <property type="nucleotide sequence ID" value="NZ_BAABJO010000026.1"/>
</dbReference>
<dbReference type="SUPFAM" id="SSF53474">
    <property type="entry name" value="alpha/beta-Hydrolases"/>
    <property type="match status" value="1"/>
</dbReference>
<accession>A0ABP9NSV6</accession>
<dbReference type="EMBL" id="BAABJO010000026">
    <property type="protein sequence ID" value="GAA5133244.1"/>
    <property type="molecule type" value="Genomic_DNA"/>
</dbReference>
<evidence type="ECO:0000259" key="2">
    <source>
        <dbReference type="Pfam" id="PF12697"/>
    </source>
</evidence>
<dbReference type="Gene3D" id="3.40.50.1820">
    <property type="entry name" value="alpha/beta hydrolase"/>
    <property type="match status" value="1"/>
</dbReference>
<evidence type="ECO:0000313" key="3">
    <source>
        <dbReference type="EMBL" id="GAA5133244.1"/>
    </source>
</evidence>
<comment type="caution">
    <text evidence="3">The sequence shown here is derived from an EMBL/GenBank/DDBJ whole genome shotgun (WGS) entry which is preliminary data.</text>
</comment>
<dbReference type="InterPro" id="IPR000073">
    <property type="entry name" value="AB_hydrolase_1"/>
</dbReference>
<feature type="domain" description="AB hydrolase-1" evidence="2">
    <location>
        <begin position="57"/>
        <end position="245"/>
    </location>
</feature>
<dbReference type="Pfam" id="PF12697">
    <property type="entry name" value="Abhydrolase_6"/>
    <property type="match status" value="1"/>
</dbReference>
<keyword evidence="4" id="KW-1185">Reference proteome</keyword>
<name>A0ABP9NSV6_9PSEU</name>
<proteinExistence type="predicted"/>
<sequence length="258" mass="27691">MATTEHGPPLPDALERHRDTSAGRIRSRSVGETRPGVPEVALVQGMAVADYLMPAVAELGRWTRAHLVELPGFAGSGEPRCRLDVPGYAAAVVEWLDAAGLGPVVLAGHSSGTQVAARAAVLAGERVVAVVLASPTVAPIARPFPRMVLRWRLDGRHEPPGLTGSHLREWRRAGVRGLLHLVRVHLRDRIEESVPALTVPVLVLRGADDRLSTAEWARDLAASAPSGRYREVPGAHTFVWADPRAWSAPVRQLALEAA</sequence>
<dbReference type="InterPro" id="IPR029058">
    <property type="entry name" value="AB_hydrolase_fold"/>
</dbReference>
<gene>
    <name evidence="3" type="ORF">GCM10023320_59120</name>
</gene>
<dbReference type="PANTHER" id="PTHR43433:SF1">
    <property type="entry name" value="BLL5160 PROTEIN"/>
    <property type="match status" value="1"/>
</dbReference>
<protein>
    <submittedName>
        <fullName evidence="3">Alpha/beta hydrolase</fullName>
    </submittedName>
</protein>
<dbReference type="Proteomes" id="UP001500804">
    <property type="component" value="Unassembled WGS sequence"/>
</dbReference>
<dbReference type="GO" id="GO:0016787">
    <property type="term" value="F:hydrolase activity"/>
    <property type="evidence" value="ECO:0007669"/>
    <property type="project" value="UniProtKB-KW"/>
</dbReference>
<evidence type="ECO:0000256" key="1">
    <source>
        <dbReference type="SAM" id="MobiDB-lite"/>
    </source>
</evidence>
<reference evidence="4" key="1">
    <citation type="journal article" date="2019" name="Int. J. Syst. Evol. Microbiol.">
        <title>The Global Catalogue of Microorganisms (GCM) 10K type strain sequencing project: providing services to taxonomists for standard genome sequencing and annotation.</title>
        <authorList>
            <consortium name="The Broad Institute Genomics Platform"/>
            <consortium name="The Broad Institute Genome Sequencing Center for Infectious Disease"/>
            <person name="Wu L."/>
            <person name="Ma J."/>
        </authorList>
    </citation>
    <scope>NUCLEOTIDE SEQUENCE [LARGE SCALE GENOMIC DNA]</scope>
    <source>
        <strain evidence="4">JCM 18302</strain>
    </source>
</reference>
<organism evidence="3 4">
    <name type="scientific">Pseudonocardia adelaidensis</name>
    <dbReference type="NCBI Taxonomy" id="648754"/>
    <lineage>
        <taxon>Bacteria</taxon>
        <taxon>Bacillati</taxon>
        <taxon>Actinomycetota</taxon>
        <taxon>Actinomycetes</taxon>
        <taxon>Pseudonocardiales</taxon>
        <taxon>Pseudonocardiaceae</taxon>
        <taxon>Pseudonocardia</taxon>
    </lineage>
</organism>
<dbReference type="PANTHER" id="PTHR43433">
    <property type="entry name" value="HYDROLASE, ALPHA/BETA FOLD FAMILY PROTEIN"/>
    <property type="match status" value="1"/>
</dbReference>
<dbReference type="InterPro" id="IPR050471">
    <property type="entry name" value="AB_hydrolase"/>
</dbReference>
<evidence type="ECO:0000313" key="4">
    <source>
        <dbReference type="Proteomes" id="UP001500804"/>
    </source>
</evidence>
<keyword evidence="3" id="KW-0378">Hydrolase</keyword>